<dbReference type="PANTHER" id="PTHR10857">
    <property type="entry name" value="COPINE"/>
    <property type="match status" value="1"/>
</dbReference>
<dbReference type="InterPro" id="IPR000008">
    <property type="entry name" value="C2_dom"/>
</dbReference>
<dbReference type="SMART" id="SM00239">
    <property type="entry name" value="C2"/>
    <property type="match status" value="1"/>
</dbReference>
<dbReference type="Pfam" id="PF07002">
    <property type="entry name" value="Copine"/>
    <property type="match status" value="1"/>
</dbReference>
<feature type="domain" description="VWFA" evidence="3">
    <location>
        <begin position="278"/>
        <end position="500"/>
    </location>
</feature>
<dbReference type="PANTHER" id="PTHR10857:SF106">
    <property type="entry name" value="C2 DOMAIN-CONTAINING PROTEIN"/>
    <property type="match status" value="1"/>
</dbReference>
<organism evidence="4">
    <name type="scientific">Oikopleura dioica</name>
    <name type="common">Tunicate</name>
    <dbReference type="NCBI Taxonomy" id="34765"/>
    <lineage>
        <taxon>Eukaryota</taxon>
        <taxon>Metazoa</taxon>
        <taxon>Chordata</taxon>
        <taxon>Tunicata</taxon>
        <taxon>Appendicularia</taxon>
        <taxon>Copelata</taxon>
        <taxon>Oikopleuridae</taxon>
        <taxon>Oikopleura</taxon>
    </lineage>
</organism>
<dbReference type="OrthoDB" id="5855668at2759"/>
<dbReference type="Proteomes" id="UP000001307">
    <property type="component" value="Unassembled WGS sequence"/>
</dbReference>
<evidence type="ECO:0000256" key="1">
    <source>
        <dbReference type="ARBA" id="ARBA00009048"/>
    </source>
</evidence>
<dbReference type="InterPro" id="IPR002035">
    <property type="entry name" value="VWF_A"/>
</dbReference>
<protein>
    <recommendedName>
        <fullName evidence="6">C2 domain-containing protein</fullName>
    </recommendedName>
</protein>
<dbReference type="SUPFAM" id="SSF53300">
    <property type="entry name" value="vWA-like"/>
    <property type="match status" value="1"/>
</dbReference>
<dbReference type="Gene3D" id="2.60.40.150">
    <property type="entry name" value="C2 domain"/>
    <property type="match status" value="1"/>
</dbReference>
<evidence type="ECO:0000259" key="3">
    <source>
        <dbReference type="PROSITE" id="PS50234"/>
    </source>
</evidence>
<dbReference type="InterPro" id="IPR010734">
    <property type="entry name" value="Copine_C"/>
</dbReference>
<dbReference type="InterPro" id="IPR045052">
    <property type="entry name" value="Copine"/>
</dbReference>
<dbReference type="InParanoid" id="E4XTI6"/>
<dbReference type="FunCoup" id="E4XTI6">
    <property type="interactions" value="45"/>
</dbReference>
<evidence type="ECO:0008006" key="6">
    <source>
        <dbReference type="Google" id="ProtNLM"/>
    </source>
</evidence>
<reference evidence="4" key="1">
    <citation type="journal article" date="2010" name="Science">
        <title>Plasticity of animal genome architecture unmasked by rapid evolution of a pelagic tunicate.</title>
        <authorList>
            <person name="Denoeud F."/>
            <person name="Henriet S."/>
            <person name="Mungpakdee S."/>
            <person name="Aury J.M."/>
            <person name="Da Silva C."/>
            <person name="Brinkmann H."/>
            <person name="Mikhaleva J."/>
            <person name="Olsen L.C."/>
            <person name="Jubin C."/>
            <person name="Canestro C."/>
            <person name="Bouquet J.M."/>
            <person name="Danks G."/>
            <person name="Poulain J."/>
            <person name="Campsteijn C."/>
            <person name="Adamski M."/>
            <person name="Cross I."/>
            <person name="Yadetie F."/>
            <person name="Muffato M."/>
            <person name="Louis A."/>
            <person name="Butcher S."/>
            <person name="Tsagkogeorga G."/>
            <person name="Konrad A."/>
            <person name="Singh S."/>
            <person name="Jensen M.F."/>
            <person name="Cong E.H."/>
            <person name="Eikeseth-Otteraa H."/>
            <person name="Noel B."/>
            <person name="Anthouard V."/>
            <person name="Porcel B.M."/>
            <person name="Kachouri-Lafond R."/>
            <person name="Nishino A."/>
            <person name="Ugolini M."/>
            <person name="Chourrout P."/>
            <person name="Nishida H."/>
            <person name="Aasland R."/>
            <person name="Huzurbazar S."/>
            <person name="Westhof E."/>
            <person name="Delsuc F."/>
            <person name="Lehrach H."/>
            <person name="Reinhardt R."/>
            <person name="Weissenbach J."/>
            <person name="Roy S.W."/>
            <person name="Artiguenave F."/>
            <person name="Postlethwait J.H."/>
            <person name="Manak J.R."/>
            <person name="Thompson E.M."/>
            <person name="Jaillon O."/>
            <person name="Du Pasquier L."/>
            <person name="Boudinot P."/>
            <person name="Liberles D.A."/>
            <person name="Volff J.N."/>
            <person name="Philippe H."/>
            <person name="Lenhard B."/>
            <person name="Roest Crollius H."/>
            <person name="Wincker P."/>
            <person name="Chourrout D."/>
        </authorList>
    </citation>
    <scope>NUCLEOTIDE SEQUENCE [LARGE SCALE GENOMIC DNA]</scope>
</reference>
<keyword evidence="5" id="KW-1185">Reference proteome</keyword>
<name>E4XTI6_OIKDI</name>
<dbReference type="SMART" id="SM00327">
    <property type="entry name" value="VWA"/>
    <property type="match status" value="1"/>
</dbReference>
<dbReference type="CDD" id="cd04048">
    <property type="entry name" value="C2A_Copine"/>
    <property type="match status" value="1"/>
</dbReference>
<dbReference type="SUPFAM" id="SSF49562">
    <property type="entry name" value="C2 domain (Calcium/lipid-binding domain, CaLB)"/>
    <property type="match status" value="1"/>
</dbReference>
<evidence type="ECO:0000259" key="2">
    <source>
        <dbReference type="PROSITE" id="PS50004"/>
    </source>
</evidence>
<dbReference type="EMBL" id="FN653156">
    <property type="protein sequence ID" value="CBY13048.1"/>
    <property type="molecule type" value="Genomic_DNA"/>
</dbReference>
<evidence type="ECO:0000313" key="5">
    <source>
        <dbReference type="Proteomes" id="UP000001307"/>
    </source>
</evidence>
<proteinExistence type="inferred from homology"/>
<dbReference type="InterPro" id="IPR036465">
    <property type="entry name" value="vWFA_dom_sf"/>
</dbReference>
<feature type="domain" description="C2" evidence="2">
    <location>
        <begin position="1"/>
        <end position="122"/>
    </location>
</feature>
<dbReference type="InterPro" id="IPR035892">
    <property type="entry name" value="C2_domain_sf"/>
</dbReference>
<dbReference type="GO" id="GO:0071277">
    <property type="term" value="P:cellular response to calcium ion"/>
    <property type="evidence" value="ECO:0007669"/>
    <property type="project" value="TreeGrafter"/>
</dbReference>
<dbReference type="PROSITE" id="PS50004">
    <property type="entry name" value="C2"/>
    <property type="match status" value="1"/>
</dbReference>
<dbReference type="GO" id="GO:0005886">
    <property type="term" value="C:plasma membrane"/>
    <property type="evidence" value="ECO:0007669"/>
    <property type="project" value="TreeGrafter"/>
</dbReference>
<accession>E4XTI6</accession>
<dbReference type="Pfam" id="PF00168">
    <property type="entry name" value="C2"/>
    <property type="match status" value="1"/>
</dbReference>
<dbReference type="PROSITE" id="PS50234">
    <property type="entry name" value="VWFA"/>
    <property type="match status" value="1"/>
</dbReference>
<dbReference type="GO" id="GO:0005544">
    <property type="term" value="F:calcium-dependent phospholipid binding"/>
    <property type="evidence" value="ECO:0007669"/>
    <property type="project" value="InterPro"/>
</dbReference>
<comment type="similarity">
    <text evidence="1">Belongs to the copine family.</text>
</comment>
<gene>
    <name evidence="4" type="ORF">GSOID_T00003792001</name>
</gene>
<sequence>MTFNPGSAAVPKTKIELSIECKNLENLDFTSLSDPLVVVRHRVSNTGPFIELGRTEQVKNDINPKFAKKFEYEYFFEIVQTIELEIFDIDFKHGSLNDQDYLGKAQMNIGEIVSAGSRGLTHKLKAKGKTLKGSITVRAEEIQPARDFFNFKMSLSGLKTSMFGGSRHFLEICRANEDGSFATVYRSKEQEGKSFSFNLDIGSRQLCNGDLQRTLELRLFKYKDNGHKLIGSKQSSGEDLKQSGKKFSLGYGTLSIDSVKHSQKFTFLDYIRGGMQMNFVVAIDFTGSNGAYQDPRSLHHCGQTPSQYYQATQSVGQVIQDYDTDKLYPVFGFGAKIPPSGNVSHMFPCNFNNQNPFVQGIDGILTTYYNCLPQIQFYGPTNFSPVINEVARMAADPGNLEKPVPDYFVLLIITDGIITDMDKTMEAIVNASGLPFSIIIVGVGDADFSAMDALDSDDRALRANGKTASRDIVQFVPFKQFDTSNRASQQLLAQHVLAEIPDQVTQFMFQNKKTPPPSY</sequence>
<dbReference type="AlphaFoldDB" id="E4XTI6"/>
<evidence type="ECO:0000313" key="4">
    <source>
        <dbReference type="EMBL" id="CBY13048.1"/>
    </source>
</evidence>
<dbReference type="FunFam" id="2.60.40.150:FF:000099">
    <property type="entry name" value="Copine 3"/>
    <property type="match status" value="1"/>
</dbReference>